<keyword evidence="3" id="KW-1185">Reference proteome</keyword>
<feature type="transmembrane region" description="Helical" evidence="1">
    <location>
        <begin position="128"/>
        <end position="145"/>
    </location>
</feature>
<evidence type="ECO:0000313" key="2">
    <source>
        <dbReference type="EMBL" id="TLD72123.1"/>
    </source>
</evidence>
<dbReference type="OrthoDB" id="182965at2"/>
<accession>A0A5R8KII2</accession>
<keyword evidence="1" id="KW-0472">Membrane</keyword>
<protein>
    <recommendedName>
        <fullName evidence="4">HTTM domain-containing protein</fullName>
    </recommendedName>
</protein>
<comment type="caution">
    <text evidence="2">The sequence shown here is derived from an EMBL/GenBank/DDBJ whole genome shotgun (WGS) entry which is preliminary data.</text>
</comment>
<dbReference type="EMBL" id="VAUV01000003">
    <property type="protein sequence ID" value="TLD72123.1"/>
    <property type="molecule type" value="Genomic_DNA"/>
</dbReference>
<evidence type="ECO:0000256" key="1">
    <source>
        <dbReference type="SAM" id="Phobius"/>
    </source>
</evidence>
<feature type="transmembrane region" description="Helical" evidence="1">
    <location>
        <begin position="166"/>
        <end position="186"/>
    </location>
</feature>
<dbReference type="RefSeq" id="WP_138085127.1">
    <property type="nucleotide sequence ID" value="NZ_VAUV01000003.1"/>
</dbReference>
<gene>
    <name evidence="2" type="ORF">FEM03_05205</name>
</gene>
<dbReference type="AlphaFoldDB" id="A0A5R8KII2"/>
<sequence>MSFFSQFAGIVIKKPDELPIDRFRLGQVEMLVMRIAFAVLAFVAIKWEVGSLGAADSEKLTGLAHWVNLDWLRNLSPLWLWQTLTVIGLVVYAAGWFPALGLLPALFFSIGIGTLANSQGAINHSTQLVSMILLGQFLVYLVPVHRSVPLSRSSWLRPLEPLQQRAIYVSMVVFAASYVVCGWVKLDASKGEWIQRVPWLALELQKTNYSSYYDTLAPIPETLATVVSLMNEHPNLARIFFGGGLVVELLAFLMLLGRRWALFYGLLIIVLHLSISRLMQLDFWYHMAAALIFLVNVPGIVKTLKK</sequence>
<name>A0A5R8KII2_9BACT</name>
<keyword evidence="1" id="KW-1133">Transmembrane helix</keyword>
<evidence type="ECO:0000313" key="3">
    <source>
        <dbReference type="Proteomes" id="UP000306196"/>
    </source>
</evidence>
<keyword evidence="1" id="KW-0812">Transmembrane</keyword>
<feature type="transmembrane region" description="Helical" evidence="1">
    <location>
        <begin position="284"/>
        <end position="301"/>
    </location>
</feature>
<reference evidence="2 3" key="1">
    <citation type="submission" date="2019-05" db="EMBL/GenBank/DDBJ databases">
        <title>Verrucobacter flavum gen. nov., sp. nov. a new member of the family Verrucomicrobiaceae.</title>
        <authorList>
            <person name="Szuroczki S."/>
            <person name="Abbaszade G."/>
            <person name="Szabo A."/>
            <person name="Felfoldi T."/>
            <person name="Schumann P."/>
            <person name="Boka K."/>
            <person name="Keki Z."/>
            <person name="Toumi M."/>
            <person name="Toth E."/>
        </authorList>
    </citation>
    <scope>NUCLEOTIDE SEQUENCE [LARGE SCALE GENOMIC DNA]</scope>
    <source>
        <strain evidence="2 3">MG-N-17</strain>
    </source>
</reference>
<feature type="transmembrane region" description="Helical" evidence="1">
    <location>
        <begin position="31"/>
        <end position="49"/>
    </location>
</feature>
<dbReference type="Proteomes" id="UP000306196">
    <property type="component" value="Unassembled WGS sequence"/>
</dbReference>
<proteinExistence type="predicted"/>
<organism evidence="2 3">
    <name type="scientific">Phragmitibacter flavus</name>
    <dbReference type="NCBI Taxonomy" id="2576071"/>
    <lineage>
        <taxon>Bacteria</taxon>
        <taxon>Pseudomonadati</taxon>
        <taxon>Verrucomicrobiota</taxon>
        <taxon>Verrucomicrobiia</taxon>
        <taxon>Verrucomicrobiales</taxon>
        <taxon>Verrucomicrobiaceae</taxon>
        <taxon>Phragmitibacter</taxon>
    </lineage>
</organism>
<feature type="transmembrane region" description="Helical" evidence="1">
    <location>
        <begin position="261"/>
        <end position="278"/>
    </location>
</feature>
<evidence type="ECO:0008006" key="4">
    <source>
        <dbReference type="Google" id="ProtNLM"/>
    </source>
</evidence>